<evidence type="ECO:0000256" key="15">
    <source>
        <dbReference type="PIRSR" id="PIRSR001155-2"/>
    </source>
</evidence>
<feature type="disulfide bond" evidence="15">
    <location>
        <begin position="152"/>
        <end position="165"/>
    </location>
</feature>
<feature type="binding site" evidence="17">
    <location>
        <position position="234"/>
    </location>
    <ligand>
        <name>Ca(2+)</name>
        <dbReference type="ChEBI" id="CHEBI:29108"/>
        <label>3</label>
    </ligand>
</feature>
<dbReference type="PRINTS" id="PR00722">
    <property type="entry name" value="CHYMOTRYPSIN"/>
</dbReference>
<dbReference type="AlphaFoldDB" id="A0A2U9B6L9"/>
<keyword evidence="16" id="KW-0597">Phosphoprotein</keyword>
<feature type="active site" description="Charge relay system" evidence="14">
    <location>
        <position position="551"/>
    </location>
</feature>
<dbReference type="GO" id="GO:0006956">
    <property type="term" value="P:complement activation"/>
    <property type="evidence" value="ECO:0007669"/>
    <property type="project" value="InterPro"/>
</dbReference>
<dbReference type="InterPro" id="IPR000742">
    <property type="entry name" value="EGF"/>
</dbReference>
<keyword evidence="17" id="KW-0106">Calcium</keyword>
<feature type="binding site" evidence="17">
    <location>
        <position position="158"/>
    </location>
    <ligand>
        <name>Ca(2+)</name>
        <dbReference type="ChEBI" id="CHEBI:29108"/>
        <label>2</label>
    </ligand>
</feature>
<dbReference type="Pfam" id="PF00089">
    <property type="entry name" value="Trypsin"/>
    <property type="match status" value="1"/>
</dbReference>
<dbReference type="PROSITE" id="PS50923">
    <property type="entry name" value="SUSHI"/>
    <property type="match status" value="2"/>
</dbReference>
<accession>A0A2U9B6L9</accession>
<dbReference type="GO" id="GO:0005615">
    <property type="term" value="C:extracellular space"/>
    <property type="evidence" value="ECO:0007669"/>
    <property type="project" value="TreeGrafter"/>
</dbReference>
<evidence type="ECO:0000256" key="14">
    <source>
        <dbReference type="PIRSR" id="PIRSR001155-1"/>
    </source>
</evidence>
<feature type="domain" description="Sushi" evidence="23">
    <location>
        <begin position="298"/>
        <end position="363"/>
    </location>
</feature>
<dbReference type="FunFam" id="2.40.10.10:FF:000068">
    <property type="entry name" value="transmembrane protease serine 2"/>
    <property type="match status" value="1"/>
</dbReference>
<dbReference type="OMA" id="QHWVAQG"/>
<evidence type="ECO:0000256" key="19">
    <source>
        <dbReference type="PROSITE-ProRule" id="PRU00302"/>
    </source>
</evidence>
<evidence type="ECO:0000313" key="25">
    <source>
        <dbReference type="Proteomes" id="UP000246464"/>
    </source>
</evidence>
<evidence type="ECO:0000256" key="8">
    <source>
        <dbReference type="ARBA" id="ARBA00022737"/>
    </source>
</evidence>
<evidence type="ECO:0000256" key="16">
    <source>
        <dbReference type="PIRSR" id="PIRSR001155-3"/>
    </source>
</evidence>
<dbReference type="InterPro" id="IPR000436">
    <property type="entry name" value="Sushi_SCR_CCP_dom"/>
</dbReference>
<protein>
    <submittedName>
        <fullName evidence="24">Putative mannan-binding lectin serine protease 1</fullName>
    </submittedName>
</protein>
<feature type="disulfide bond" evidence="15">
    <location>
        <begin position="396"/>
        <end position="430"/>
    </location>
</feature>
<keyword evidence="17" id="KW-0479">Metal-binding</keyword>
<keyword evidence="2" id="KW-0964">Secreted</keyword>
<dbReference type="Gene3D" id="2.10.25.10">
    <property type="entry name" value="Laminin"/>
    <property type="match status" value="1"/>
</dbReference>
<dbReference type="InterPro" id="IPR033116">
    <property type="entry name" value="TRYPSIN_SER"/>
</dbReference>
<feature type="chain" id="PRO_5015987378" evidence="20">
    <location>
        <begin position="17"/>
        <end position="723"/>
    </location>
</feature>
<dbReference type="PROSITE" id="PS01180">
    <property type="entry name" value="CUB"/>
    <property type="match status" value="2"/>
</dbReference>
<feature type="binding site" evidence="17">
    <location>
        <position position="136"/>
    </location>
    <ligand>
        <name>Ca(2+)</name>
        <dbReference type="ChEBI" id="CHEBI:29108"/>
        <label>2</label>
    </ligand>
</feature>
<evidence type="ECO:0000259" key="22">
    <source>
        <dbReference type="PROSITE" id="PS50240"/>
    </source>
</evidence>
<evidence type="ECO:0000256" key="11">
    <source>
        <dbReference type="ARBA" id="ARBA00022859"/>
    </source>
</evidence>
<dbReference type="SUPFAM" id="SSF50494">
    <property type="entry name" value="Trypsin-like serine proteases"/>
    <property type="match status" value="1"/>
</dbReference>
<comment type="PTM">
    <text evidence="16">The iron and 2-oxoglutarate dependent 3-hydroxylation of aspartate and asparagine is (R) stereospecific within EGF domains.</text>
</comment>
<feature type="binding site" evidence="17">
    <location>
        <position position="281"/>
    </location>
    <ligand>
        <name>Ca(2+)</name>
        <dbReference type="ChEBI" id="CHEBI:29108"/>
        <label>3</label>
    </ligand>
</feature>
<dbReference type="InterPro" id="IPR009003">
    <property type="entry name" value="Peptidase_S1_PA"/>
</dbReference>
<dbReference type="FunFam" id="2.60.120.290:FF:000006">
    <property type="entry name" value="Mannan-binding lectin serine protease 1"/>
    <property type="match status" value="1"/>
</dbReference>
<dbReference type="PIRSF" id="PIRSF001155">
    <property type="entry name" value="C1r_C1s_MASP"/>
    <property type="match status" value="1"/>
</dbReference>
<feature type="disulfide bond" evidence="15">
    <location>
        <begin position="167"/>
        <end position="180"/>
    </location>
</feature>
<feature type="binding site" evidence="17">
    <location>
        <position position="283"/>
    </location>
    <ligand>
        <name>Ca(2+)</name>
        <dbReference type="ChEBI" id="CHEBI:29108"/>
        <label>3</label>
    </ligand>
</feature>
<comment type="caution">
    <text evidence="19">Lacks conserved residue(s) required for the propagation of feature annotation.</text>
</comment>
<dbReference type="Gene3D" id="2.60.120.290">
    <property type="entry name" value="Spermadhesin, CUB domain"/>
    <property type="match status" value="2"/>
</dbReference>
<dbReference type="Proteomes" id="UP000246464">
    <property type="component" value="Chromosome 3"/>
</dbReference>
<dbReference type="GO" id="GO:0045087">
    <property type="term" value="P:innate immune response"/>
    <property type="evidence" value="ECO:0007669"/>
    <property type="project" value="UniProtKB-KW"/>
</dbReference>
<dbReference type="InterPro" id="IPR018097">
    <property type="entry name" value="EGF_Ca-bd_CS"/>
</dbReference>
<evidence type="ECO:0000256" key="13">
    <source>
        <dbReference type="ARBA" id="ARBA00023278"/>
    </source>
</evidence>
<feature type="disulfide bond" evidence="15">
    <location>
        <begin position="70"/>
        <end position="88"/>
    </location>
</feature>
<reference evidence="24 25" key="1">
    <citation type="submission" date="2017-12" db="EMBL/GenBank/DDBJ databases">
        <title>Integrating genomic resources of turbot (Scophthalmus maximus) in depth evaluation of genetic and physical mapping variation across individuals.</title>
        <authorList>
            <person name="Martinez P."/>
        </authorList>
    </citation>
    <scope>NUCLEOTIDE SEQUENCE [LARGE SCALE GENOMIC DNA]</scope>
</reference>
<dbReference type="FunFam" id="2.10.25.10:FF:000059">
    <property type="entry name" value="Mannan-binding lectin serine protease 1"/>
    <property type="match status" value="1"/>
</dbReference>
<feature type="disulfide bond" evidence="15">
    <location>
        <begin position="140"/>
        <end position="156"/>
    </location>
</feature>
<keyword evidence="7 20" id="KW-0732">Signal</keyword>
<keyword evidence="8" id="KW-0677">Repeat</keyword>
<dbReference type="FunFam" id="2.40.10.10:FF:000062">
    <property type="entry name" value="mannan-binding lectin serine protease 1 isoform X1"/>
    <property type="match status" value="1"/>
</dbReference>
<keyword evidence="11" id="KW-0391">Immunity</keyword>
<evidence type="ECO:0000256" key="10">
    <source>
        <dbReference type="ARBA" id="ARBA00022825"/>
    </source>
</evidence>
<feature type="binding site" evidence="17">
    <location>
        <position position="65"/>
    </location>
    <ligand>
        <name>Ca(2+)</name>
        <dbReference type="ChEBI" id="CHEBI:29108"/>
        <label>1</label>
    </ligand>
</feature>
<evidence type="ECO:0000259" key="23">
    <source>
        <dbReference type="PROSITE" id="PS50923"/>
    </source>
</evidence>
<feature type="binding site" evidence="17">
    <location>
        <position position="120"/>
    </location>
    <ligand>
        <name>Ca(2+)</name>
        <dbReference type="ChEBI" id="CHEBI:29108"/>
        <label>1</label>
    </ligand>
</feature>
<keyword evidence="25" id="KW-1185">Reference proteome</keyword>
<dbReference type="Pfam" id="PF14670">
    <property type="entry name" value="FXa_inhibition"/>
    <property type="match status" value="1"/>
</dbReference>
<dbReference type="SMART" id="SM00032">
    <property type="entry name" value="CCP"/>
    <property type="match status" value="2"/>
</dbReference>
<keyword evidence="5 19" id="KW-0768">Sushi</keyword>
<dbReference type="CDD" id="cd00190">
    <property type="entry name" value="Tryp_SPc"/>
    <property type="match status" value="1"/>
</dbReference>
<evidence type="ECO:0000256" key="3">
    <source>
        <dbReference type="ARBA" id="ARBA00022536"/>
    </source>
</evidence>
<dbReference type="InterPro" id="IPR001314">
    <property type="entry name" value="Peptidase_S1A"/>
</dbReference>
<dbReference type="Gene3D" id="2.40.10.10">
    <property type="entry name" value="Trypsin-like serine proteases"/>
    <property type="match status" value="1"/>
</dbReference>
<dbReference type="Gene3D" id="2.10.70.10">
    <property type="entry name" value="Complement Module, domain 1"/>
    <property type="match status" value="2"/>
</dbReference>
<dbReference type="SMART" id="SM00179">
    <property type="entry name" value="EGF_CA"/>
    <property type="match status" value="1"/>
</dbReference>
<feature type="active site" description="Charge relay system" evidence="14">
    <location>
        <position position="665"/>
    </location>
</feature>
<dbReference type="PROSITE" id="PS01187">
    <property type="entry name" value="EGF_CA"/>
    <property type="match status" value="1"/>
</dbReference>
<evidence type="ECO:0000256" key="1">
    <source>
        <dbReference type="ARBA" id="ARBA00004613"/>
    </source>
</evidence>
<evidence type="ECO:0000256" key="18">
    <source>
        <dbReference type="PROSITE-ProRule" id="PRU00059"/>
    </source>
</evidence>
<evidence type="ECO:0000256" key="5">
    <source>
        <dbReference type="ARBA" id="ARBA00022659"/>
    </source>
</evidence>
<dbReference type="EMBL" id="CP026245">
    <property type="protein sequence ID" value="AWO99485.1"/>
    <property type="molecule type" value="Genomic_DNA"/>
</dbReference>
<dbReference type="SUPFAM" id="SSF57535">
    <property type="entry name" value="Complement control module/SCR domain"/>
    <property type="match status" value="2"/>
</dbReference>
<keyword evidence="10" id="KW-0720">Serine protease</keyword>
<evidence type="ECO:0000256" key="2">
    <source>
        <dbReference type="ARBA" id="ARBA00022525"/>
    </source>
</evidence>
<feature type="binding site" evidence="17">
    <location>
        <position position="139"/>
    </location>
    <ligand>
        <name>Ca(2+)</name>
        <dbReference type="ChEBI" id="CHEBI:29108"/>
        <label>2</label>
    </ligand>
</feature>
<gene>
    <name evidence="24" type="ORF">SMAX5B_017182</name>
</gene>
<dbReference type="SUPFAM" id="SSF49854">
    <property type="entry name" value="Spermadhesin, CUB domain"/>
    <property type="match status" value="2"/>
</dbReference>
<dbReference type="GO" id="GO:0004252">
    <property type="term" value="F:serine-type endopeptidase activity"/>
    <property type="evidence" value="ECO:0007669"/>
    <property type="project" value="InterPro"/>
</dbReference>
<name>A0A2U9B6L9_SCOMX</name>
<dbReference type="Pfam" id="PF00084">
    <property type="entry name" value="Sushi"/>
    <property type="match status" value="2"/>
</dbReference>
<feature type="signal peptide" evidence="20">
    <location>
        <begin position="1"/>
        <end position="16"/>
    </location>
</feature>
<dbReference type="SMART" id="SM00042">
    <property type="entry name" value="CUB"/>
    <property type="match status" value="2"/>
</dbReference>
<dbReference type="InterPro" id="IPR000859">
    <property type="entry name" value="CUB_dom"/>
</dbReference>
<dbReference type="InterPro" id="IPR024175">
    <property type="entry name" value="Pept_S1A_C1r/C1S/mannan-bd"/>
</dbReference>
<dbReference type="InterPro" id="IPR043504">
    <property type="entry name" value="Peptidase_S1_PA_chymotrypsin"/>
</dbReference>
<evidence type="ECO:0000256" key="12">
    <source>
        <dbReference type="ARBA" id="ARBA00023157"/>
    </source>
</evidence>
<comment type="subcellular location">
    <subcellularLocation>
        <location evidence="1">Secreted</location>
    </subcellularLocation>
</comment>
<evidence type="ECO:0000259" key="21">
    <source>
        <dbReference type="PROSITE" id="PS01180"/>
    </source>
</evidence>
<keyword evidence="12 15" id="KW-1015">Disulfide bond</keyword>
<keyword evidence="9" id="KW-0378">Hydrolase</keyword>
<dbReference type="PROSITE" id="PS50240">
    <property type="entry name" value="TRYPSIN_DOM"/>
    <property type="match status" value="1"/>
</dbReference>
<dbReference type="PANTHER" id="PTHR24255">
    <property type="entry name" value="COMPLEMENT COMPONENT 1, S SUBCOMPONENT-RELATED"/>
    <property type="match status" value="1"/>
</dbReference>
<dbReference type="Pfam" id="PF00431">
    <property type="entry name" value="CUB"/>
    <property type="match status" value="2"/>
</dbReference>
<feature type="disulfide bond" evidence="15">
    <location>
        <begin position="366"/>
        <end position="412"/>
    </location>
</feature>
<proteinExistence type="predicted"/>
<dbReference type="InterPro" id="IPR035976">
    <property type="entry name" value="Sushi/SCR/CCP_sf"/>
</dbReference>
<feature type="binding site" evidence="17">
    <location>
        <position position="73"/>
    </location>
    <ligand>
        <name>Ca(2+)</name>
        <dbReference type="ChEBI" id="CHEBI:29108"/>
        <label>1</label>
    </ligand>
</feature>
<sequence>MRSFVFLVLVMLVVDAQPSSLSDMYGSLHSPNFPEPYPRETQLRWNISVPDGFQIKLYFSHFDLEPSYLCEYDFVKVEAESEVLGLFCGRDETDTEAVPGQQVVTSPRHSLSVVFSSDFSNEERNSGFMAHYRAEDVDECSDRGDEDEDLICDHFCHNFIGGYYCSCRYGYLLHTDNRTCRVECSDGVFRERSGVLSSVDFPAPYPKSSECSYRIEVETGFRLRLQFEPDFDVEDHPDVRCPYDYVKITAGSSEFGPFCGSRSPGIIQTDSNIVTVDFHSDNSGDNLGWKMTYTSTGSQCPVPETPPNAVMNPVQSEYSFKDHILFTCEPGYRLMKDGDSLDQLQLDCGSDGSWSSRLPQCQMVDCGSPQAVHMADVVFGNHDNSTLFGSTVRYVCRGDAFDLNASNNSYSCGPEGRWTSAESGLRLPSCSQACGRPSRALPPQVKRIVGGRSAEPGLFPWHVLLSVEDLTRVPEDRWFGSGALLSESWVLTAAHVLRAQRRDASIVAVAPEHVKVFLGLHDARDKRLSTRRSVETIVLHPNFQPDNYNNDIALLKLTERVEFNSVIRPVCLPPPDDQDDPSSPVPNSLGVVAGWGITVPNVSSSTPGDPPSLTSDLLQYVKLPVVPQDECQASYTSRSVSYNITDNMFCAGFFEGGRDTCLGDSGGAFVMEDEVSRGWVVFGLVSWGGPEECGSQRVYGVYTRVAKYVEWLQHHLQAAAPWW</sequence>
<dbReference type="PANTHER" id="PTHR24255:SF13">
    <property type="entry name" value="MANNAN-BINDING LECTIN SERINE PROTEASE 1"/>
    <property type="match status" value="1"/>
</dbReference>
<dbReference type="InterPro" id="IPR001881">
    <property type="entry name" value="EGF-like_Ca-bd_dom"/>
</dbReference>
<dbReference type="PROSITE" id="PS00135">
    <property type="entry name" value="TRYPSIN_SER"/>
    <property type="match status" value="1"/>
</dbReference>
<dbReference type="CDD" id="cd00041">
    <property type="entry name" value="CUB"/>
    <property type="match status" value="2"/>
</dbReference>
<dbReference type="STRING" id="52904.ENSSMAP00000008371"/>
<dbReference type="CDD" id="cd00033">
    <property type="entry name" value="CCP"/>
    <property type="match status" value="2"/>
</dbReference>
<dbReference type="InterPro" id="IPR035914">
    <property type="entry name" value="Sperma_CUB_dom_sf"/>
</dbReference>
<feature type="disulfide bond" evidence="15">
    <location>
        <begin position="661"/>
        <end position="693"/>
    </location>
</feature>
<evidence type="ECO:0000256" key="4">
    <source>
        <dbReference type="ARBA" id="ARBA00022588"/>
    </source>
</evidence>
<keyword evidence="13 16" id="KW-0379">Hydroxylation</keyword>
<dbReference type="InterPro" id="IPR001254">
    <property type="entry name" value="Trypsin_dom"/>
</dbReference>
<feature type="domain" description="CUB" evidence="21">
    <location>
        <begin position="17"/>
        <end position="135"/>
    </location>
</feature>
<dbReference type="GO" id="GO:0005509">
    <property type="term" value="F:calcium ion binding"/>
    <property type="evidence" value="ECO:0007669"/>
    <property type="project" value="InterPro"/>
</dbReference>
<keyword evidence="6 24" id="KW-0645">Protease</keyword>
<keyword evidence="3" id="KW-0245">EGF-like domain</keyword>
<evidence type="ECO:0000256" key="17">
    <source>
        <dbReference type="PIRSR" id="PIRSR001155-4"/>
    </source>
</evidence>
<evidence type="ECO:0000256" key="6">
    <source>
        <dbReference type="ARBA" id="ARBA00022670"/>
    </source>
</evidence>
<feature type="disulfide bond" evidence="15">
    <location>
        <begin position="328"/>
        <end position="361"/>
    </location>
</feature>
<feature type="binding site" evidence="17">
    <location>
        <position position="244"/>
    </location>
    <ligand>
        <name>Ca(2+)</name>
        <dbReference type="ChEBI" id="CHEBI:29108"/>
        <label>3</label>
    </ligand>
</feature>
<keyword evidence="4" id="KW-0399">Innate immunity</keyword>
<dbReference type="FunFam" id="2.60.120.290:FF:000012">
    <property type="entry name" value="mannan-binding lectin serine protease 1 isoform X1"/>
    <property type="match status" value="1"/>
</dbReference>
<dbReference type="GO" id="GO:0006508">
    <property type="term" value="P:proteolysis"/>
    <property type="evidence" value="ECO:0007669"/>
    <property type="project" value="UniProtKB-KW"/>
</dbReference>
<feature type="disulfide bond" evidence="15 18">
    <location>
        <begin position="184"/>
        <end position="211"/>
    </location>
</feature>
<dbReference type="SMART" id="SM00181">
    <property type="entry name" value="EGF"/>
    <property type="match status" value="1"/>
</dbReference>
<feature type="binding site" evidence="17">
    <location>
        <position position="137"/>
    </location>
    <ligand>
        <name>Ca(2+)</name>
        <dbReference type="ChEBI" id="CHEBI:29108"/>
        <label>2</label>
    </ligand>
</feature>
<evidence type="ECO:0000256" key="20">
    <source>
        <dbReference type="SAM" id="SignalP"/>
    </source>
</evidence>
<feature type="active site" description="Charge relay system" evidence="14">
    <location>
        <position position="495"/>
    </location>
</feature>
<feature type="disulfide bond" evidence="15">
    <location>
        <begin position="241"/>
        <end position="259"/>
    </location>
</feature>
<feature type="binding site" evidence="17">
    <location>
        <position position="162"/>
    </location>
    <ligand>
        <name>Ca(2+)</name>
        <dbReference type="ChEBI" id="CHEBI:29108"/>
        <label>2</label>
    </ligand>
</feature>
<evidence type="ECO:0000256" key="9">
    <source>
        <dbReference type="ARBA" id="ARBA00022801"/>
    </source>
</evidence>
<evidence type="ECO:0000313" key="24">
    <source>
        <dbReference type="EMBL" id="AWO99485.1"/>
    </source>
</evidence>
<feature type="domain" description="Peptidase S1" evidence="22">
    <location>
        <begin position="448"/>
        <end position="717"/>
    </location>
</feature>
<organism evidence="24 25">
    <name type="scientific">Scophthalmus maximus</name>
    <name type="common">Turbot</name>
    <name type="synonym">Psetta maxima</name>
    <dbReference type="NCBI Taxonomy" id="52904"/>
    <lineage>
        <taxon>Eukaryota</taxon>
        <taxon>Metazoa</taxon>
        <taxon>Chordata</taxon>
        <taxon>Craniata</taxon>
        <taxon>Vertebrata</taxon>
        <taxon>Euteleostomi</taxon>
        <taxon>Actinopterygii</taxon>
        <taxon>Neopterygii</taxon>
        <taxon>Teleostei</taxon>
        <taxon>Neoteleostei</taxon>
        <taxon>Acanthomorphata</taxon>
        <taxon>Carangaria</taxon>
        <taxon>Pleuronectiformes</taxon>
        <taxon>Pleuronectoidei</taxon>
        <taxon>Scophthalmidae</taxon>
        <taxon>Scophthalmus</taxon>
    </lineage>
</organism>
<feature type="disulfide bond" evidence="15">
    <location>
        <begin position="300"/>
        <end position="348"/>
    </location>
</feature>
<feature type="modified residue" description="(3R)-3-hydroxyasparagine" evidence="16">
    <location>
        <position position="158"/>
    </location>
</feature>
<feature type="domain" description="CUB" evidence="21">
    <location>
        <begin position="184"/>
        <end position="296"/>
    </location>
</feature>
<dbReference type="SMART" id="SM00020">
    <property type="entry name" value="Tryp_SPc"/>
    <property type="match status" value="1"/>
</dbReference>
<feature type="binding site" evidence="17">
    <location>
        <position position="118"/>
    </location>
    <ligand>
        <name>Ca(2+)</name>
        <dbReference type="ChEBI" id="CHEBI:29108"/>
        <label>1</label>
    </ligand>
</feature>
<evidence type="ECO:0000256" key="7">
    <source>
        <dbReference type="ARBA" id="ARBA00022729"/>
    </source>
</evidence>
<feature type="domain" description="Sushi" evidence="23">
    <location>
        <begin position="364"/>
        <end position="432"/>
    </location>
</feature>
<feature type="modified residue" description="Phosphoserine; by CK2" evidence="16">
    <location>
        <position position="197"/>
    </location>
</feature>
<dbReference type="SUPFAM" id="SSF57196">
    <property type="entry name" value="EGF/Laminin"/>
    <property type="match status" value="1"/>
</dbReference>
<feature type="disulfide bond" evidence="15">
    <location>
        <begin position="631"/>
        <end position="650"/>
    </location>
</feature>
<feature type="disulfide bond" description="Interchain (between heavy and light chains)" evidence="15">
    <location>
        <begin position="434"/>
        <end position="571"/>
    </location>
</feature>